<dbReference type="Pfam" id="PF08282">
    <property type="entry name" value="Hydrolase_3"/>
    <property type="match status" value="2"/>
</dbReference>
<dbReference type="PANTHER" id="PTHR10000:SF8">
    <property type="entry name" value="HAD SUPERFAMILY HYDROLASE-LIKE, TYPE 3"/>
    <property type="match status" value="1"/>
</dbReference>
<dbReference type="GO" id="GO:0000287">
    <property type="term" value="F:magnesium ion binding"/>
    <property type="evidence" value="ECO:0007669"/>
    <property type="project" value="TreeGrafter"/>
</dbReference>
<dbReference type="InterPro" id="IPR036412">
    <property type="entry name" value="HAD-like_sf"/>
</dbReference>
<organism evidence="1 2">
    <name type="scientific">Roseimicrobium gellanilyticum</name>
    <dbReference type="NCBI Taxonomy" id="748857"/>
    <lineage>
        <taxon>Bacteria</taxon>
        <taxon>Pseudomonadati</taxon>
        <taxon>Verrucomicrobiota</taxon>
        <taxon>Verrucomicrobiia</taxon>
        <taxon>Verrucomicrobiales</taxon>
        <taxon>Verrucomicrobiaceae</taxon>
        <taxon>Roseimicrobium</taxon>
    </lineage>
</organism>
<proteinExistence type="predicted"/>
<dbReference type="InterPro" id="IPR006379">
    <property type="entry name" value="HAD-SF_hydro_IIB"/>
</dbReference>
<dbReference type="SUPFAM" id="SSF56784">
    <property type="entry name" value="HAD-like"/>
    <property type="match status" value="1"/>
</dbReference>
<name>A0A366HI25_9BACT</name>
<dbReference type="AlphaFoldDB" id="A0A366HI25"/>
<sequence length="205" mass="21615">MNLSTATDMDTTSSWKALATDFDGTLAEDGLVLPEVYEAVSRARTSGLKVILVTGRELRDFELLQVDLRVFDHVVAENGAVLYEPATGVQTLLAPAPSQELVEMLQENGVDSLSVGLTIIATCVPHEIVAVECIKALGLELTITFNKGAVMILPPGVNKASGLKAALKLLNLNPGEVVGVGDAENDHAFLSFCGCAVAVDNALPR</sequence>
<dbReference type="NCBIfam" id="TIGR01484">
    <property type="entry name" value="HAD-SF-IIB"/>
    <property type="match status" value="1"/>
</dbReference>
<dbReference type="GO" id="GO:0016791">
    <property type="term" value="F:phosphatase activity"/>
    <property type="evidence" value="ECO:0007669"/>
    <property type="project" value="TreeGrafter"/>
</dbReference>
<dbReference type="Gene3D" id="3.90.1070.10">
    <property type="match status" value="1"/>
</dbReference>
<dbReference type="RefSeq" id="WP_170157186.1">
    <property type="nucleotide sequence ID" value="NZ_QNRR01000006.1"/>
</dbReference>
<comment type="caution">
    <text evidence="1">The sequence shown here is derived from an EMBL/GenBank/DDBJ whole genome shotgun (WGS) entry which is preliminary data.</text>
</comment>
<evidence type="ECO:0000313" key="1">
    <source>
        <dbReference type="EMBL" id="RBP42417.1"/>
    </source>
</evidence>
<dbReference type="GO" id="GO:0005829">
    <property type="term" value="C:cytosol"/>
    <property type="evidence" value="ECO:0007669"/>
    <property type="project" value="TreeGrafter"/>
</dbReference>
<keyword evidence="1" id="KW-0378">Hydrolase</keyword>
<dbReference type="EMBL" id="QNRR01000006">
    <property type="protein sequence ID" value="RBP42417.1"/>
    <property type="molecule type" value="Genomic_DNA"/>
</dbReference>
<dbReference type="PANTHER" id="PTHR10000">
    <property type="entry name" value="PHOSPHOSERINE PHOSPHATASE"/>
    <property type="match status" value="1"/>
</dbReference>
<dbReference type="InterPro" id="IPR023214">
    <property type="entry name" value="HAD_sf"/>
</dbReference>
<keyword evidence="2" id="KW-1185">Reference proteome</keyword>
<dbReference type="Proteomes" id="UP000253426">
    <property type="component" value="Unassembled WGS sequence"/>
</dbReference>
<reference evidence="1 2" key="1">
    <citation type="submission" date="2018-06" db="EMBL/GenBank/DDBJ databases">
        <title>Genomic Encyclopedia of Type Strains, Phase IV (KMG-IV): sequencing the most valuable type-strain genomes for metagenomic binning, comparative biology and taxonomic classification.</title>
        <authorList>
            <person name="Goeker M."/>
        </authorList>
    </citation>
    <scope>NUCLEOTIDE SEQUENCE [LARGE SCALE GENOMIC DNA]</scope>
    <source>
        <strain evidence="1 2">DSM 25532</strain>
    </source>
</reference>
<dbReference type="Gene3D" id="3.40.50.1000">
    <property type="entry name" value="HAD superfamily/HAD-like"/>
    <property type="match status" value="1"/>
</dbReference>
<accession>A0A366HI25</accession>
<evidence type="ECO:0000313" key="2">
    <source>
        <dbReference type="Proteomes" id="UP000253426"/>
    </source>
</evidence>
<protein>
    <submittedName>
        <fullName evidence="1">HAD superfamily hydrolase (TIGR01484 family)</fullName>
    </submittedName>
</protein>
<gene>
    <name evidence="1" type="ORF">DES53_106123</name>
</gene>